<organism evidence="1 2">
    <name type="scientific">Maribacter litoralis</name>
    <dbReference type="NCBI Taxonomy" id="2059726"/>
    <lineage>
        <taxon>Bacteria</taxon>
        <taxon>Pseudomonadati</taxon>
        <taxon>Bacteroidota</taxon>
        <taxon>Flavobacteriia</taxon>
        <taxon>Flavobacteriales</taxon>
        <taxon>Flavobacteriaceae</taxon>
        <taxon>Maribacter</taxon>
    </lineage>
</organism>
<accession>A0A653TRA9</accession>
<evidence type="ECO:0000313" key="1">
    <source>
        <dbReference type="EMBL" id="VXB79856.1"/>
    </source>
</evidence>
<reference evidence="1 2" key="1">
    <citation type="submission" date="2019-10" db="EMBL/GenBank/DDBJ databases">
        <authorList>
            <person name="Karimi E."/>
        </authorList>
    </citation>
    <scope>NUCLEOTIDE SEQUENCE [LARGE SCALE GENOMIC DNA]</scope>
    <source>
        <strain evidence="1">Maribacter sp. 151</strain>
    </source>
</reference>
<gene>
    <name evidence="1" type="ORF">MARI151_30623</name>
</gene>
<dbReference type="AlphaFoldDB" id="A0A653TRA9"/>
<keyword evidence="2" id="KW-1185">Reference proteome</keyword>
<proteinExistence type="predicted"/>
<protein>
    <submittedName>
        <fullName evidence="1">Uncharacterized protein</fullName>
    </submittedName>
</protein>
<name>A0A653TRA9_9FLAO</name>
<dbReference type="Proteomes" id="UP000430202">
    <property type="component" value="Unassembled WGS sequence"/>
</dbReference>
<dbReference type="EMBL" id="CABWLR010000003">
    <property type="protein sequence ID" value="VXB79856.1"/>
    <property type="molecule type" value="Genomic_DNA"/>
</dbReference>
<evidence type="ECO:0000313" key="2">
    <source>
        <dbReference type="Proteomes" id="UP000430202"/>
    </source>
</evidence>
<sequence length="42" mass="4708">MLIEIGGTREATKMKGLVFIFTNPNPRLALLIISSYPYNQPV</sequence>